<evidence type="ECO:0000313" key="4">
    <source>
        <dbReference type="Proteomes" id="UP000218505"/>
    </source>
</evidence>
<dbReference type="Proteomes" id="UP000218505">
    <property type="component" value="Chromosome"/>
</dbReference>
<dbReference type="Pfam" id="PF08348">
    <property type="entry name" value="PAS_6"/>
    <property type="match status" value="1"/>
</dbReference>
<evidence type="ECO:0000259" key="1">
    <source>
        <dbReference type="Pfam" id="PF08348"/>
    </source>
</evidence>
<accession>A0A290Z4Z6</accession>
<evidence type="ECO:0000313" key="3">
    <source>
        <dbReference type="EMBL" id="ATE54100.1"/>
    </source>
</evidence>
<dbReference type="InterPro" id="IPR039446">
    <property type="entry name" value="DauR-like"/>
</dbReference>
<protein>
    <submittedName>
        <fullName evidence="3">DNA-binding protein</fullName>
    </submittedName>
</protein>
<organism evidence="3 4">
    <name type="scientific">Actinosynnema pretiosum</name>
    <dbReference type="NCBI Taxonomy" id="42197"/>
    <lineage>
        <taxon>Bacteria</taxon>
        <taxon>Bacillati</taxon>
        <taxon>Actinomycetota</taxon>
        <taxon>Actinomycetes</taxon>
        <taxon>Pseudonocardiales</taxon>
        <taxon>Pseudonocardiaceae</taxon>
        <taxon>Actinosynnema</taxon>
    </lineage>
</organism>
<keyword evidence="3" id="KW-0238">DNA-binding</keyword>
<dbReference type="PANTHER" id="PTHR35568">
    <property type="entry name" value="TRANSCRIPTIONAL REGULATOR DAUR"/>
    <property type="match status" value="1"/>
</dbReference>
<dbReference type="KEGG" id="apre:CNX65_13025"/>
<proteinExistence type="predicted"/>
<dbReference type="Pfam" id="PF13309">
    <property type="entry name" value="HTH_22"/>
    <property type="match status" value="1"/>
</dbReference>
<dbReference type="GO" id="GO:0003677">
    <property type="term" value="F:DNA binding"/>
    <property type="evidence" value="ECO:0007669"/>
    <property type="project" value="UniProtKB-KW"/>
</dbReference>
<reference evidence="3" key="1">
    <citation type="submission" date="2017-09" db="EMBL/GenBank/DDBJ databases">
        <title>Complete Genome Sequence of ansamitocin-producing Bacterium Actinosynnema pretiosum X47.</title>
        <authorList>
            <person name="Cao G."/>
            <person name="Zong G."/>
            <person name="Zhong C."/>
            <person name="Fu J."/>
        </authorList>
    </citation>
    <scope>NUCLEOTIDE SEQUENCE [LARGE SCALE GENOMIC DNA]</scope>
    <source>
        <strain evidence="3">X47</strain>
    </source>
</reference>
<dbReference type="InterPro" id="IPR039445">
    <property type="entry name" value="DauR-like_HTH"/>
</dbReference>
<gene>
    <name evidence="3" type="ORF">CNX65_13025</name>
</gene>
<name>A0A290Z4Z6_9PSEU</name>
<dbReference type="RefSeq" id="WP_096493022.1">
    <property type="nucleotide sequence ID" value="NZ_CP023445.1"/>
</dbReference>
<dbReference type="EMBL" id="CP023445">
    <property type="protein sequence ID" value="ATE54100.1"/>
    <property type="molecule type" value="Genomic_DNA"/>
</dbReference>
<feature type="domain" description="Transcriptional regulator DauR-like HTH" evidence="2">
    <location>
        <begin position="146"/>
        <end position="205"/>
    </location>
</feature>
<feature type="domain" description="YheO-like" evidence="1">
    <location>
        <begin position="13"/>
        <end position="121"/>
    </location>
</feature>
<dbReference type="PANTHER" id="PTHR35568:SF1">
    <property type="entry name" value="TRANSCRIPTIONAL REGULATOR DAUR"/>
    <property type="match status" value="1"/>
</dbReference>
<keyword evidence="4" id="KW-1185">Reference proteome</keyword>
<sequence>MPAKPDPSADAILAALKAVLPGLAATFGRSCEVVLHDYRVPERSVVAVAGEVTGRHVGGAMSEIGLSVLARGDEAEPILNQLTRTPSGRLVKSSTLPLRDARGRVFGALCVNLDATALQQVGDLLSDLVGGTAQPTPTTFADDVEQVLDAVIRAETPGDPTALTRADRLPLIAALDRRGVFRLRGAAPRVAARLGVSRASLYADLAECRRNPDHRTEPTA</sequence>
<evidence type="ECO:0000259" key="2">
    <source>
        <dbReference type="Pfam" id="PF13309"/>
    </source>
</evidence>
<dbReference type="AlphaFoldDB" id="A0A290Z4Z6"/>
<dbReference type="InterPro" id="IPR013559">
    <property type="entry name" value="YheO"/>
</dbReference>